<feature type="transmembrane region" description="Helical" evidence="1">
    <location>
        <begin position="24"/>
        <end position="48"/>
    </location>
</feature>
<keyword evidence="1" id="KW-0472">Membrane</keyword>
<accession>A0A1H0E9P6</accession>
<dbReference type="AlphaFoldDB" id="A0A1H0E9P6"/>
<proteinExistence type="predicted"/>
<name>A0A1H0E9P6_9BACT</name>
<dbReference type="Proteomes" id="UP000199134">
    <property type="component" value="Unassembled WGS sequence"/>
</dbReference>
<gene>
    <name evidence="2" type="ORF">SAMN04487900_10356</name>
</gene>
<dbReference type="EMBL" id="FNIW01000003">
    <property type="protein sequence ID" value="SDN79063.1"/>
    <property type="molecule type" value="Genomic_DNA"/>
</dbReference>
<keyword evidence="1" id="KW-1133">Transmembrane helix</keyword>
<keyword evidence="1" id="KW-0812">Transmembrane</keyword>
<comment type="caution">
    <text evidence="2">The sequence shown here is derived from an EMBL/GenBank/DDBJ whole genome shotgun (WGS) entry which is preliminary data.</text>
</comment>
<evidence type="ECO:0000256" key="1">
    <source>
        <dbReference type="SAM" id="Phobius"/>
    </source>
</evidence>
<protein>
    <submittedName>
        <fullName evidence="2">Uncharacterized protein</fullName>
    </submittedName>
</protein>
<evidence type="ECO:0000313" key="3">
    <source>
        <dbReference type="Proteomes" id="UP000199134"/>
    </source>
</evidence>
<evidence type="ECO:0000313" key="2">
    <source>
        <dbReference type="EMBL" id="SDN79063.1"/>
    </source>
</evidence>
<reference evidence="3" key="1">
    <citation type="submission" date="2016-10" db="EMBL/GenBank/DDBJ databases">
        <authorList>
            <person name="de Groot N.N."/>
        </authorList>
    </citation>
    <scope>NUCLEOTIDE SEQUENCE [LARGE SCALE GENOMIC DNA]</scope>
    <source>
        <strain evidence="3">BP1-145</strain>
    </source>
</reference>
<organism evidence="2 3">
    <name type="scientific">Prevotella communis</name>
    <dbReference type="NCBI Taxonomy" id="2913614"/>
    <lineage>
        <taxon>Bacteria</taxon>
        <taxon>Pseudomonadati</taxon>
        <taxon>Bacteroidota</taxon>
        <taxon>Bacteroidia</taxon>
        <taxon>Bacteroidales</taxon>
        <taxon>Prevotellaceae</taxon>
        <taxon>Prevotella</taxon>
    </lineage>
</organism>
<sequence length="49" mass="5882">MLFKENIHPHFLIEITEIEIEGPFILIFLSSSFFLTKPFIFDVFLCLYK</sequence>